<dbReference type="PANTHER" id="PTHR30487">
    <property type="entry name" value="TYPE 4 PREPILIN-LIKE PROTEINS LEADER PEPTIDE-PROCESSING ENZYME"/>
    <property type="match status" value="1"/>
</dbReference>
<organism evidence="3 4">
    <name type="scientific">Brevibacillus gelatini</name>
    <dbReference type="NCBI Taxonomy" id="1655277"/>
    <lineage>
        <taxon>Bacteria</taxon>
        <taxon>Bacillati</taxon>
        <taxon>Bacillota</taxon>
        <taxon>Bacilli</taxon>
        <taxon>Bacillales</taxon>
        <taxon>Paenibacillaceae</taxon>
        <taxon>Brevibacillus</taxon>
    </lineage>
</organism>
<reference evidence="3 4" key="1">
    <citation type="submission" date="2018-10" db="EMBL/GenBank/DDBJ databases">
        <title>Phylogenomics of Brevibacillus.</title>
        <authorList>
            <person name="Dunlap C."/>
        </authorList>
    </citation>
    <scope>NUCLEOTIDE SEQUENCE [LARGE SCALE GENOMIC DNA]</scope>
    <source>
        <strain evidence="3 4">DSM 100115</strain>
    </source>
</reference>
<dbReference type="Gene3D" id="1.20.120.1220">
    <property type="match status" value="1"/>
</dbReference>
<sequence>MVKFSSERKIGGSSVTTWYVIIPILFVMAVAVYTDLRYRLIYDWLTLPGIAYFLIAHAVLRPDNWAAHVLGVVVLGGLSLGMAVVSNGQLGGGDIKLFAVVGAALGWQAGLVAMGLAYLLAGIIMLPVWLVYRLSRRVSFEREIPLAPFVAGGTGLLLVMVVYYQTVILGE</sequence>
<dbReference type="Pfam" id="PF01478">
    <property type="entry name" value="Peptidase_A24"/>
    <property type="match status" value="1"/>
</dbReference>
<protein>
    <submittedName>
        <fullName evidence="3">Prepilin peptidase</fullName>
    </submittedName>
</protein>
<proteinExistence type="inferred from homology"/>
<keyword evidence="4" id="KW-1185">Reference proteome</keyword>
<dbReference type="GO" id="GO:0004190">
    <property type="term" value="F:aspartic-type endopeptidase activity"/>
    <property type="evidence" value="ECO:0007669"/>
    <property type="project" value="InterPro"/>
</dbReference>
<comment type="caution">
    <text evidence="3">The sequence shown here is derived from an EMBL/GenBank/DDBJ whole genome shotgun (WGS) entry which is preliminary data.</text>
</comment>
<accession>A0A3M8B3D3</accession>
<dbReference type="PANTHER" id="PTHR30487:SF0">
    <property type="entry name" value="PREPILIN LEADER PEPTIDASE_N-METHYLTRANSFERASE-RELATED"/>
    <property type="match status" value="1"/>
</dbReference>
<evidence type="ECO:0000313" key="4">
    <source>
        <dbReference type="Proteomes" id="UP000268829"/>
    </source>
</evidence>
<name>A0A3M8B3D3_9BACL</name>
<comment type="similarity">
    <text evidence="1">Belongs to the peptidase A24 family.</text>
</comment>
<gene>
    <name evidence="3" type="ORF">EDM57_09260</name>
</gene>
<dbReference type="OrthoDB" id="9789291at2"/>
<dbReference type="GO" id="GO:0006465">
    <property type="term" value="P:signal peptide processing"/>
    <property type="evidence" value="ECO:0007669"/>
    <property type="project" value="TreeGrafter"/>
</dbReference>
<evidence type="ECO:0000256" key="1">
    <source>
        <dbReference type="ARBA" id="ARBA00005801"/>
    </source>
</evidence>
<dbReference type="InterPro" id="IPR050882">
    <property type="entry name" value="Prepilin_peptidase/N-MTase"/>
</dbReference>
<dbReference type="AlphaFoldDB" id="A0A3M8B3D3"/>
<dbReference type="EMBL" id="RHHS01000020">
    <property type="protein sequence ID" value="RNB57946.1"/>
    <property type="molecule type" value="Genomic_DNA"/>
</dbReference>
<evidence type="ECO:0000259" key="2">
    <source>
        <dbReference type="Pfam" id="PF01478"/>
    </source>
</evidence>
<dbReference type="GO" id="GO:0005886">
    <property type="term" value="C:plasma membrane"/>
    <property type="evidence" value="ECO:0007669"/>
    <property type="project" value="TreeGrafter"/>
</dbReference>
<dbReference type="Proteomes" id="UP000268829">
    <property type="component" value="Unassembled WGS sequence"/>
</dbReference>
<feature type="domain" description="Prepilin type IV endopeptidase peptidase" evidence="2">
    <location>
        <begin position="25"/>
        <end position="125"/>
    </location>
</feature>
<dbReference type="InterPro" id="IPR000045">
    <property type="entry name" value="Prepilin_IV_endopep_pep"/>
</dbReference>
<evidence type="ECO:0000313" key="3">
    <source>
        <dbReference type="EMBL" id="RNB57946.1"/>
    </source>
</evidence>